<dbReference type="GO" id="GO:0016787">
    <property type="term" value="F:hydrolase activity"/>
    <property type="evidence" value="ECO:0007669"/>
    <property type="project" value="UniProtKB-KW"/>
</dbReference>
<dbReference type="SUPFAM" id="SSF48208">
    <property type="entry name" value="Six-hairpin glycosidases"/>
    <property type="match status" value="1"/>
</dbReference>
<gene>
    <name evidence="4" type="ORF">GCM10022288_04030</name>
</gene>
<feature type="region of interest" description="Disordered" evidence="1">
    <location>
        <begin position="169"/>
        <end position="190"/>
    </location>
</feature>
<comment type="caution">
    <text evidence="4">The sequence shown here is derived from an EMBL/GenBank/DDBJ whole genome shotgun (WGS) entry which is preliminary data.</text>
</comment>
<keyword evidence="4" id="KW-0378">Hydrolase</keyword>
<dbReference type="InterPro" id="IPR050883">
    <property type="entry name" value="PNGase"/>
</dbReference>
<dbReference type="Gene3D" id="1.20.1610.10">
    <property type="entry name" value="alpha-1,2-mannosidases domains"/>
    <property type="match status" value="1"/>
</dbReference>
<accession>A0ABP8AHB5</accession>
<dbReference type="Pfam" id="PF07971">
    <property type="entry name" value="Glyco_hydro_92"/>
    <property type="match status" value="1"/>
</dbReference>
<dbReference type="Gene3D" id="1.20.1050.60">
    <property type="entry name" value="alpha-1,2-mannosidase"/>
    <property type="match status" value="1"/>
</dbReference>
<evidence type="ECO:0000256" key="1">
    <source>
        <dbReference type="SAM" id="MobiDB-lite"/>
    </source>
</evidence>
<dbReference type="RefSeq" id="WP_344773267.1">
    <property type="nucleotide sequence ID" value="NZ_BAABBX010000002.1"/>
</dbReference>
<dbReference type="PANTHER" id="PTHR12143">
    <property type="entry name" value="PEPTIDE N-GLYCANASE PNGASE -RELATED"/>
    <property type="match status" value="1"/>
</dbReference>
<protein>
    <submittedName>
        <fullName evidence="4">GH92 family glycosyl hydrolase</fullName>
    </submittedName>
</protein>
<dbReference type="InterPro" id="IPR005887">
    <property type="entry name" value="GH92_a_mannosidase_put"/>
</dbReference>
<dbReference type="InterPro" id="IPR014718">
    <property type="entry name" value="GH-type_carb-bd"/>
</dbReference>
<feature type="compositionally biased region" description="Polar residues" evidence="1">
    <location>
        <begin position="178"/>
        <end position="189"/>
    </location>
</feature>
<dbReference type="Proteomes" id="UP001500213">
    <property type="component" value="Unassembled WGS sequence"/>
</dbReference>
<reference evidence="5" key="1">
    <citation type="journal article" date="2019" name="Int. J. Syst. Evol. Microbiol.">
        <title>The Global Catalogue of Microorganisms (GCM) 10K type strain sequencing project: providing services to taxonomists for standard genome sequencing and annotation.</title>
        <authorList>
            <consortium name="The Broad Institute Genomics Platform"/>
            <consortium name="The Broad Institute Genome Sequencing Center for Infectious Disease"/>
            <person name="Wu L."/>
            <person name="Ma J."/>
        </authorList>
    </citation>
    <scope>NUCLEOTIDE SEQUENCE [LARGE SCALE GENOMIC DNA]</scope>
    <source>
        <strain evidence="5">JCM 17593</strain>
    </source>
</reference>
<name>A0ABP8AHB5_9MICO</name>
<dbReference type="InterPro" id="IPR041371">
    <property type="entry name" value="GH92_N"/>
</dbReference>
<evidence type="ECO:0000313" key="4">
    <source>
        <dbReference type="EMBL" id="GAA4183953.1"/>
    </source>
</evidence>
<sequence length="1052" mass="112903">MHVLRRDGGPETTYNARPGIGSVSPSAFRVHAPAGDGVVEFEVPADAAGRTVSSEDELRYDWFPAAGGTLETRWDATAFALDVEFDDGTRLSDTAARDQHGNVVTPDAQAAAKTLYVDQWNRRTVSLAGRRGAGIRRIIAQLRRSSAADLTGWLDAVRVAPAPAPAREPLEHVDTRRGTQSSDRFSRGNTAPLVAVPHGGVFGLPMTDAAAGNWPYSYHQHNRDDGRPALQAFATSHLPSPWIGDRGVFQLMPSPLEHPSVDRSERALGFDHGDETARPHLYEVALDGGVTARLTAGGFALGLRFTSAGPWLSVIVDHLGAAVACESTATEAGIAVDVELDDGPGRPRHFVHVELPPGGDAHLEFEGDRVRGHVAYAAEPGAPLDVLVGISTIDAAQARANLAAAGRFDRMLQAAAERWRAKLATLELDGATDDQQRSIFGDLYRLFLYPNAYAEPEPGSGELRYRSPVDGEVRRGRFSANNGFWDTYRTCWPALALLTPGTAGQLAQGFVQHADDSGWTSRWSAPGPVDSMTGTTSDTVFADLAASGVDGFDVAGAYRSALVNATVPAPRPEVGRKGLVPGVWRGYIDTETHEGLSWTLDNAINDWSASVLARLLAEHEADAARRARLEAEAEYLGRRSLGYRAVFNAEVGTFLGRTRSGEWRMPAGEYDPDVWGHDYTETNGWGTAYTAPHDGRGLAELHGGESALGASLDRFFARPERAEAASCGSYGFVIHEQTEARDVRMGMLGLSNQPAHHIPFFYLHAGRHDDAHRVVTQARDRLFVGSDFGQGFPGDEDNGEMSGWHLFASLGLYPLTPASDTFVLTPPLLPRVVVRPEGGGELVITATNAGAPHIARVRWNGTEWNDVSISRRMLREGGLLEFELSDAPTGWAAESRPVSASLLHGLATPPQDLLARVAGGPADDLGASPAALAPGDRIELPLAPSSVFPIPPKCEFGSPGTPSGSPNSHFGEVRAGGLYTVTLSQPALAGWVLEGVSRDGAVRELDRRESEPFERPGQLRPFRLAAGQASDLIAVRFVAETPLTLLQLELLD</sequence>
<dbReference type="InterPro" id="IPR012939">
    <property type="entry name" value="Glyco_hydro_92"/>
</dbReference>
<keyword evidence="5" id="KW-1185">Reference proteome</keyword>
<proteinExistence type="predicted"/>
<feature type="domain" description="Glycosyl hydrolase family 92" evidence="2">
    <location>
        <begin position="397"/>
        <end position="885"/>
    </location>
</feature>
<dbReference type="Gene3D" id="3.30.2080.10">
    <property type="entry name" value="GH92 mannosidase domain"/>
    <property type="match status" value="1"/>
</dbReference>
<feature type="domain" description="Glycosyl hydrolase family 92 N-terminal" evidence="3">
    <location>
        <begin position="172"/>
        <end position="306"/>
    </location>
</feature>
<feature type="region of interest" description="Disordered" evidence="1">
    <location>
        <begin position="1"/>
        <end position="20"/>
    </location>
</feature>
<dbReference type="Gene3D" id="2.70.98.10">
    <property type="match status" value="1"/>
</dbReference>
<evidence type="ECO:0000259" key="3">
    <source>
        <dbReference type="Pfam" id="PF17678"/>
    </source>
</evidence>
<dbReference type="Pfam" id="PF17678">
    <property type="entry name" value="Glyco_hydro_92N"/>
    <property type="match status" value="1"/>
</dbReference>
<dbReference type="InterPro" id="IPR008928">
    <property type="entry name" value="6-hairpin_glycosidase_sf"/>
</dbReference>
<evidence type="ECO:0000313" key="5">
    <source>
        <dbReference type="Proteomes" id="UP001500213"/>
    </source>
</evidence>
<dbReference type="EMBL" id="BAABBX010000002">
    <property type="protein sequence ID" value="GAA4183953.1"/>
    <property type="molecule type" value="Genomic_DNA"/>
</dbReference>
<evidence type="ECO:0000259" key="2">
    <source>
        <dbReference type="Pfam" id="PF07971"/>
    </source>
</evidence>
<dbReference type="NCBIfam" id="TIGR01180">
    <property type="entry name" value="aman2_put"/>
    <property type="match status" value="1"/>
</dbReference>
<organism evidence="4 5">
    <name type="scientific">Gryllotalpicola kribbensis</name>
    <dbReference type="NCBI Taxonomy" id="993084"/>
    <lineage>
        <taxon>Bacteria</taxon>
        <taxon>Bacillati</taxon>
        <taxon>Actinomycetota</taxon>
        <taxon>Actinomycetes</taxon>
        <taxon>Micrococcales</taxon>
        <taxon>Microbacteriaceae</taxon>
        <taxon>Gryllotalpicola</taxon>
    </lineage>
</organism>
<dbReference type="PANTHER" id="PTHR12143:SF43">
    <property type="entry name" value="PUTATIVE-RELATED"/>
    <property type="match status" value="1"/>
</dbReference>